<feature type="binding site" evidence="6">
    <location>
        <position position="143"/>
    </location>
    <ligand>
        <name>[4Fe-4S] cluster</name>
        <dbReference type="ChEBI" id="CHEBI:49883"/>
        <label>3</label>
    </ligand>
</feature>
<feature type="binding site" evidence="6">
    <location>
        <position position="39"/>
    </location>
    <ligand>
        <name>[4Fe-4S] cluster</name>
        <dbReference type="ChEBI" id="CHEBI:49883"/>
        <label>1</label>
    </ligand>
</feature>
<dbReference type="HAMAP" id="MF_02201">
    <property type="entry name" value="NapF"/>
    <property type="match status" value="1"/>
</dbReference>
<dbReference type="Pfam" id="PF12838">
    <property type="entry name" value="Fer4_7"/>
    <property type="match status" value="1"/>
</dbReference>
<keyword evidence="6" id="KW-0963">Cytoplasm</keyword>
<evidence type="ECO:0000313" key="9">
    <source>
        <dbReference type="Proteomes" id="UP000005012"/>
    </source>
</evidence>
<feature type="binding site" evidence="6">
    <location>
        <position position="36"/>
    </location>
    <ligand>
        <name>[4Fe-4S] cluster</name>
        <dbReference type="ChEBI" id="CHEBI:49883"/>
        <label>1</label>
    </ligand>
</feature>
<feature type="domain" description="4Fe-4S ferredoxin-type" evidence="7">
    <location>
        <begin position="131"/>
        <end position="160"/>
    </location>
</feature>
<dbReference type="AlphaFoldDB" id="A0A140NKP0"/>
<reference evidence="9" key="2">
    <citation type="submission" date="2012-04" db="EMBL/GenBank/DDBJ databases">
        <title>Complete genome sequence of Providencia stuartii clinical isolate MRSN 2154.</title>
        <authorList>
            <person name="Clifford R.J."/>
            <person name="Hang J."/>
            <person name="Riley M.C."/>
            <person name="Onmus-Leone F."/>
            <person name="Kuschner R.A."/>
            <person name="Lesho E.P."/>
            <person name="Waterman P.E."/>
        </authorList>
    </citation>
    <scope>NUCLEOTIDE SEQUENCE [LARGE SCALE GENOMIC DNA]</scope>
    <source>
        <strain evidence="9">MRSN 2154</strain>
    </source>
</reference>
<feature type="binding site" evidence="6">
    <location>
        <position position="68"/>
    </location>
    <ligand>
        <name>[4Fe-4S] cluster</name>
        <dbReference type="ChEBI" id="CHEBI:49883"/>
        <label>2</label>
    </ligand>
</feature>
<keyword evidence="4 6" id="KW-0408">Iron</keyword>
<evidence type="ECO:0000256" key="5">
    <source>
        <dbReference type="ARBA" id="ARBA00023014"/>
    </source>
</evidence>
<comment type="subunit">
    <text evidence="6">Interacts with the cytoplasmic NapA precursor.</text>
</comment>
<dbReference type="Proteomes" id="UP000005012">
    <property type="component" value="Chromosome"/>
</dbReference>
<keyword evidence="1 6" id="KW-0004">4Fe-4S</keyword>
<evidence type="ECO:0000256" key="2">
    <source>
        <dbReference type="ARBA" id="ARBA00022723"/>
    </source>
</evidence>
<dbReference type="GO" id="GO:0005737">
    <property type="term" value="C:cytoplasm"/>
    <property type="evidence" value="ECO:0007669"/>
    <property type="project" value="UniProtKB-SubCell"/>
</dbReference>
<feature type="binding site" evidence="6">
    <location>
        <position position="78"/>
    </location>
    <ligand>
        <name>[4Fe-4S] cluster</name>
        <dbReference type="ChEBI" id="CHEBI:49883"/>
        <label>2</label>
    </ligand>
</feature>
<keyword evidence="2 6" id="KW-0479">Metal-binding</keyword>
<comment type="similarity">
    <text evidence="6">Belongs to the NapF family.</text>
</comment>
<dbReference type="PROSITE" id="PS00198">
    <property type="entry name" value="4FE4S_FER_1"/>
    <property type="match status" value="1"/>
</dbReference>
<keyword evidence="5 6" id="KW-0411">Iron-sulfur</keyword>
<evidence type="ECO:0000256" key="3">
    <source>
        <dbReference type="ARBA" id="ARBA00022737"/>
    </source>
</evidence>
<feature type="binding site" evidence="6">
    <location>
        <position position="140"/>
    </location>
    <ligand>
        <name>[4Fe-4S] cluster</name>
        <dbReference type="ChEBI" id="CHEBI:49883"/>
        <label>3</label>
    </ligand>
</feature>
<evidence type="ECO:0000256" key="4">
    <source>
        <dbReference type="ARBA" id="ARBA00023004"/>
    </source>
</evidence>
<feature type="binding site" evidence="6">
    <location>
        <position position="150"/>
    </location>
    <ligand>
        <name>[4Fe-4S] cluster</name>
        <dbReference type="ChEBI" id="CHEBI:49883"/>
        <label>3</label>
    </ligand>
</feature>
<feature type="binding site" evidence="6">
    <location>
        <position position="74"/>
    </location>
    <ligand>
        <name>[4Fe-4S] cluster</name>
        <dbReference type="ChEBI" id="CHEBI:49883"/>
        <label>2</label>
    </ligand>
</feature>
<evidence type="ECO:0000313" key="8">
    <source>
        <dbReference type="EMBL" id="AFH92746.1"/>
    </source>
</evidence>
<keyword evidence="3 6" id="KW-0677">Repeat</keyword>
<dbReference type="InterPro" id="IPR004496">
    <property type="entry name" value="NapF"/>
</dbReference>
<comment type="cofactor">
    <cofactor evidence="6">
        <name>[4Fe-4S] cluster</name>
        <dbReference type="ChEBI" id="CHEBI:49883"/>
    </cofactor>
</comment>
<accession>A0A140NKP0</accession>
<feature type="binding site" evidence="6">
    <location>
        <position position="71"/>
    </location>
    <ligand>
        <name>[4Fe-4S] cluster</name>
        <dbReference type="ChEBI" id="CHEBI:49883"/>
        <label>2</label>
    </ligand>
</feature>
<name>A0A140NKP0_PROSM</name>
<dbReference type="HOGENOM" id="CLU_077329_2_1_6"/>
<sequence length="163" mass="17812">MADITRRGVLTGAWRRAAPVIRPPWSRSEDHFIESCTRCNHCLTHCETSILISGPGGYPVVDFLQGECTFCYACAAACPEPIFLPQLSQPWDISISIAQTCLAYRSIECRRCEDNCEPQVIAFRPSLSGIYQPNIDKQGCTGCGACVAGCPVSAITLEHENAQ</sequence>
<feature type="binding site" evidence="6">
    <location>
        <position position="42"/>
    </location>
    <ligand>
        <name>[4Fe-4S] cluster</name>
        <dbReference type="ChEBI" id="CHEBI:49883"/>
        <label>1</label>
    </ligand>
</feature>
<dbReference type="EMBL" id="CP003488">
    <property type="protein sequence ID" value="AFH92746.1"/>
    <property type="molecule type" value="Genomic_DNA"/>
</dbReference>
<protein>
    <recommendedName>
        <fullName evidence="6">Ferredoxin-type protein NapF</fullName>
    </recommendedName>
</protein>
<dbReference type="Pfam" id="PF13187">
    <property type="entry name" value="Fer4_9"/>
    <property type="match status" value="1"/>
</dbReference>
<dbReference type="InterPro" id="IPR050572">
    <property type="entry name" value="Fe-S_Ferredoxin"/>
</dbReference>
<dbReference type="Gene3D" id="3.30.70.20">
    <property type="match status" value="2"/>
</dbReference>
<dbReference type="GO" id="GO:0046872">
    <property type="term" value="F:metal ion binding"/>
    <property type="evidence" value="ECO:0007669"/>
    <property type="project" value="UniProtKB-KW"/>
</dbReference>
<feature type="domain" description="4Fe-4S ferredoxin-type" evidence="7">
    <location>
        <begin position="57"/>
        <end position="88"/>
    </location>
</feature>
<dbReference type="PROSITE" id="PS51379">
    <property type="entry name" value="4FE4S_FER_2"/>
    <property type="match status" value="2"/>
</dbReference>
<dbReference type="KEGG" id="psi:S70_04325"/>
<evidence type="ECO:0000256" key="1">
    <source>
        <dbReference type="ARBA" id="ARBA00022485"/>
    </source>
</evidence>
<dbReference type="GeneID" id="93518408"/>
<dbReference type="InterPro" id="IPR017900">
    <property type="entry name" value="4Fe4S_Fe_S_CS"/>
</dbReference>
<dbReference type="CDD" id="cd10564">
    <property type="entry name" value="NapF_like"/>
    <property type="match status" value="1"/>
</dbReference>
<dbReference type="OrthoDB" id="9808559at2"/>
<comment type="subcellular location">
    <subcellularLocation>
        <location evidence="6">Cytoplasm</location>
    </subcellularLocation>
</comment>
<gene>
    <name evidence="6" type="primary">napF</name>
    <name evidence="8" type="ordered locus">S70_04325</name>
</gene>
<reference evidence="8 9" key="1">
    <citation type="journal article" date="2012" name="J. Bacteriol.">
        <title>Complete Genome Sequence of Providencia stuartii Clinical Isolate MRSN 2154.</title>
        <authorList>
            <person name="Clifford R.J."/>
            <person name="Hang J."/>
            <person name="Riley M.C."/>
            <person name="Onmus-Leone F."/>
            <person name="Kuschner R.A."/>
            <person name="Lesho E.P."/>
            <person name="Waterman P.E."/>
        </authorList>
    </citation>
    <scope>NUCLEOTIDE SEQUENCE [LARGE SCALE GENOMIC DNA]</scope>
    <source>
        <strain evidence="8 9">MRSN 2154</strain>
    </source>
</reference>
<feature type="binding site" evidence="6">
    <location>
        <position position="46"/>
    </location>
    <ligand>
        <name>[4Fe-4S] cluster</name>
        <dbReference type="ChEBI" id="CHEBI:49883"/>
        <label>1</label>
    </ligand>
</feature>
<dbReference type="PANTHER" id="PTHR43687:SF1">
    <property type="entry name" value="FERREDOXIN III"/>
    <property type="match status" value="1"/>
</dbReference>
<dbReference type="InterPro" id="IPR017896">
    <property type="entry name" value="4Fe4S_Fe-S-bd"/>
</dbReference>
<dbReference type="PATRIC" id="fig|1157951.4.peg.857"/>
<evidence type="ECO:0000256" key="6">
    <source>
        <dbReference type="HAMAP-Rule" id="MF_02201"/>
    </source>
</evidence>
<dbReference type="RefSeq" id="WP_004922221.1">
    <property type="nucleotide sequence ID" value="NC_017731.1"/>
</dbReference>
<dbReference type="SUPFAM" id="SSF54862">
    <property type="entry name" value="4Fe-4S ferredoxins"/>
    <property type="match status" value="1"/>
</dbReference>
<organism evidence="8 9">
    <name type="scientific">Providencia stuartii (strain MRSN 2154)</name>
    <dbReference type="NCBI Taxonomy" id="1157951"/>
    <lineage>
        <taxon>Bacteria</taxon>
        <taxon>Pseudomonadati</taxon>
        <taxon>Pseudomonadota</taxon>
        <taxon>Gammaproteobacteria</taxon>
        <taxon>Enterobacterales</taxon>
        <taxon>Morganellaceae</taxon>
        <taxon>Providencia</taxon>
    </lineage>
</organism>
<evidence type="ECO:0000259" key="7">
    <source>
        <dbReference type="PROSITE" id="PS51379"/>
    </source>
</evidence>
<dbReference type="GO" id="GO:0051539">
    <property type="term" value="F:4 iron, 4 sulfur cluster binding"/>
    <property type="evidence" value="ECO:0007669"/>
    <property type="project" value="UniProtKB-UniRule"/>
</dbReference>
<dbReference type="PANTHER" id="PTHR43687">
    <property type="entry name" value="ADENYLYLSULFATE REDUCTASE, BETA SUBUNIT"/>
    <property type="match status" value="1"/>
</dbReference>
<dbReference type="NCBIfam" id="TIGR00402">
    <property type="entry name" value="napF"/>
    <property type="match status" value="1"/>
</dbReference>
<comment type="function">
    <text evidence="6">Could be involved in the maturation of NapA, the catalytic subunit of the periplasmic nitrate reductase, before its export into the periplasm.</text>
</comment>
<proteinExistence type="inferred from homology"/>
<feature type="binding site" evidence="6">
    <location>
        <position position="146"/>
    </location>
    <ligand>
        <name>[4Fe-4S] cluster</name>
        <dbReference type="ChEBI" id="CHEBI:49883"/>
        <label>3</label>
    </ligand>
</feature>